<reference evidence="1 2" key="1">
    <citation type="submission" date="2018-07" db="EMBL/GenBank/DDBJ databases">
        <title>Genomic Encyclopedia of Type Strains, Phase IV (KMG-IV): sequencing the most valuable type-strain genomes for metagenomic binning, comparative biology and taxonomic classification.</title>
        <authorList>
            <person name="Goeker M."/>
        </authorList>
    </citation>
    <scope>NUCLEOTIDE SEQUENCE [LARGE SCALE GENOMIC DNA]</scope>
    <source>
        <strain evidence="1 2">DSM 27696</strain>
    </source>
</reference>
<evidence type="ECO:0000313" key="1">
    <source>
        <dbReference type="EMBL" id="RCW63896.1"/>
    </source>
</evidence>
<proteinExistence type="predicted"/>
<evidence type="ECO:0000313" key="2">
    <source>
        <dbReference type="Proteomes" id="UP000252585"/>
    </source>
</evidence>
<dbReference type="OrthoDB" id="2080342at2"/>
<name>A0A368X9I3_9BACI</name>
<dbReference type="RefSeq" id="WP_114354036.1">
    <property type="nucleotide sequence ID" value="NZ_QPJJ01000015.1"/>
</dbReference>
<keyword evidence="2" id="KW-1185">Reference proteome</keyword>
<dbReference type="EMBL" id="QPJJ01000015">
    <property type="protein sequence ID" value="RCW63896.1"/>
    <property type="molecule type" value="Genomic_DNA"/>
</dbReference>
<accession>A0A368X9I3</accession>
<sequence length="79" mass="9525">MKKELILVGTYHFEQDKELIEIKEKKVIDLVDYLAHYKPTKVAVEWEMSKNEELNIEYQKSYENYSINEIQQIGFRLAK</sequence>
<organism evidence="1 2">
    <name type="scientific">Saliterribacillus persicus</name>
    <dbReference type="NCBI Taxonomy" id="930114"/>
    <lineage>
        <taxon>Bacteria</taxon>
        <taxon>Bacillati</taxon>
        <taxon>Bacillota</taxon>
        <taxon>Bacilli</taxon>
        <taxon>Bacillales</taxon>
        <taxon>Bacillaceae</taxon>
        <taxon>Saliterribacillus</taxon>
    </lineage>
</organism>
<gene>
    <name evidence="1" type="ORF">DFR57_11521</name>
</gene>
<dbReference type="Proteomes" id="UP000252585">
    <property type="component" value="Unassembled WGS sequence"/>
</dbReference>
<dbReference type="AlphaFoldDB" id="A0A368X9I3"/>
<protein>
    <submittedName>
        <fullName evidence="1">Uncharacterized protein</fullName>
    </submittedName>
</protein>
<comment type="caution">
    <text evidence="1">The sequence shown here is derived from an EMBL/GenBank/DDBJ whole genome shotgun (WGS) entry which is preliminary data.</text>
</comment>